<evidence type="ECO:0000256" key="1">
    <source>
        <dbReference type="ARBA" id="ARBA00006271"/>
    </source>
</evidence>
<dbReference type="InterPro" id="IPR036187">
    <property type="entry name" value="DNA_mismatch_repair_MutS_sf"/>
</dbReference>
<keyword evidence="2" id="KW-0547">Nucleotide-binding</keyword>
<evidence type="ECO:0000256" key="2">
    <source>
        <dbReference type="ARBA" id="ARBA00022741"/>
    </source>
</evidence>
<protein>
    <recommendedName>
        <fullName evidence="7">DNA mismatch repair protein MutS core domain-containing protein</fullName>
    </recommendedName>
</protein>
<feature type="non-terminal residue" evidence="8">
    <location>
        <position position="252"/>
    </location>
</feature>
<evidence type="ECO:0000256" key="5">
    <source>
        <dbReference type="ARBA" id="ARBA00023204"/>
    </source>
</evidence>
<comment type="similarity">
    <text evidence="1">Belongs to the DNA mismatch repair MutS family.</text>
</comment>
<dbReference type="PANTHER" id="PTHR11361">
    <property type="entry name" value="DNA MISMATCH REPAIR PROTEIN MUTS FAMILY MEMBER"/>
    <property type="match status" value="1"/>
</dbReference>
<comment type="caution">
    <text evidence="8">The sequence shown here is derived from an EMBL/GenBank/DDBJ whole genome shotgun (WGS) entry which is preliminary data.</text>
</comment>
<organism evidence="8">
    <name type="scientific">marine sediment metagenome</name>
    <dbReference type="NCBI Taxonomy" id="412755"/>
    <lineage>
        <taxon>unclassified sequences</taxon>
        <taxon>metagenomes</taxon>
        <taxon>ecological metagenomes</taxon>
    </lineage>
</organism>
<dbReference type="GO" id="GO:0030983">
    <property type="term" value="F:mismatched DNA binding"/>
    <property type="evidence" value="ECO:0007669"/>
    <property type="project" value="InterPro"/>
</dbReference>
<dbReference type="PANTHER" id="PTHR11361:SF34">
    <property type="entry name" value="DNA MISMATCH REPAIR PROTEIN MSH1, MITOCHONDRIAL"/>
    <property type="match status" value="1"/>
</dbReference>
<dbReference type="EMBL" id="BARS01041565">
    <property type="protein sequence ID" value="GAG33614.1"/>
    <property type="molecule type" value="Genomic_DNA"/>
</dbReference>
<dbReference type="GO" id="GO:0005524">
    <property type="term" value="F:ATP binding"/>
    <property type="evidence" value="ECO:0007669"/>
    <property type="project" value="UniProtKB-KW"/>
</dbReference>
<sequence length="252" mass="28744">LNRLVDRLHDTSELTQLIRRALVEDPPISISKGGYIRETYHAELDELRQLARSGKSWIAGLQKKERQRTGIPSLKIGYNNVFGYYLEVTKTHQDKVPEDYIRKQTLVNAERYVTPELKEYEEKVLAAEEKIEALERELFENLQKQVLTQAREVQENARVLAMVDIATGLADVAVRNNYTRPALEEEPILSLKESRHPVVETLLPLGERFTPNDLEMNPEKSQIHIITGPNMSGKSTFLRQVGLVVVLAQMGS</sequence>
<dbReference type="SUPFAM" id="SSF52540">
    <property type="entry name" value="P-loop containing nucleoside triphosphate hydrolases"/>
    <property type="match status" value="1"/>
</dbReference>
<accession>X0WRP1</accession>
<dbReference type="InterPro" id="IPR007861">
    <property type="entry name" value="DNA_mismatch_repair_MutS_clamp"/>
</dbReference>
<dbReference type="Pfam" id="PF05192">
    <property type="entry name" value="MutS_III"/>
    <property type="match status" value="1"/>
</dbReference>
<evidence type="ECO:0000259" key="7">
    <source>
        <dbReference type="SMART" id="SM00533"/>
    </source>
</evidence>
<keyword evidence="5" id="KW-0234">DNA repair</keyword>
<evidence type="ECO:0000256" key="6">
    <source>
        <dbReference type="SAM" id="Coils"/>
    </source>
</evidence>
<evidence type="ECO:0000256" key="3">
    <source>
        <dbReference type="ARBA" id="ARBA00022840"/>
    </source>
</evidence>
<dbReference type="GO" id="GO:0140664">
    <property type="term" value="F:ATP-dependent DNA damage sensor activity"/>
    <property type="evidence" value="ECO:0007669"/>
    <property type="project" value="InterPro"/>
</dbReference>
<reference evidence="8" key="1">
    <citation type="journal article" date="2014" name="Front. Microbiol.">
        <title>High frequency of phylogenetically diverse reductive dehalogenase-homologous genes in deep subseafloor sedimentary metagenomes.</title>
        <authorList>
            <person name="Kawai M."/>
            <person name="Futagami T."/>
            <person name="Toyoda A."/>
            <person name="Takaki Y."/>
            <person name="Nishi S."/>
            <person name="Hori S."/>
            <person name="Arai W."/>
            <person name="Tsubouchi T."/>
            <person name="Morono Y."/>
            <person name="Uchiyama I."/>
            <person name="Ito T."/>
            <person name="Fujiyama A."/>
            <person name="Inagaki F."/>
            <person name="Takami H."/>
        </authorList>
    </citation>
    <scope>NUCLEOTIDE SEQUENCE</scope>
    <source>
        <strain evidence="8">Expedition CK06-06</strain>
    </source>
</reference>
<dbReference type="SUPFAM" id="SSF48334">
    <property type="entry name" value="DNA repair protein MutS, domain III"/>
    <property type="match status" value="1"/>
</dbReference>
<keyword evidence="6" id="KW-0175">Coiled coil</keyword>
<dbReference type="Pfam" id="PF05190">
    <property type="entry name" value="MutS_IV"/>
    <property type="match status" value="1"/>
</dbReference>
<dbReference type="Gene3D" id="1.10.1420.10">
    <property type="match status" value="1"/>
</dbReference>
<feature type="non-terminal residue" evidence="8">
    <location>
        <position position="1"/>
    </location>
</feature>
<feature type="domain" description="DNA mismatch repair protein MutS core" evidence="7">
    <location>
        <begin position="1"/>
        <end position="202"/>
    </location>
</feature>
<evidence type="ECO:0000313" key="8">
    <source>
        <dbReference type="EMBL" id="GAG33614.1"/>
    </source>
</evidence>
<dbReference type="InterPro" id="IPR000432">
    <property type="entry name" value="DNA_mismatch_repair_MutS_C"/>
</dbReference>
<proteinExistence type="inferred from homology"/>
<feature type="coiled-coil region" evidence="6">
    <location>
        <begin position="117"/>
        <end position="144"/>
    </location>
</feature>
<keyword evidence="5" id="KW-0227">DNA damage</keyword>
<keyword evidence="4" id="KW-0238">DNA-binding</keyword>
<keyword evidence="3" id="KW-0067">ATP-binding</keyword>
<dbReference type="SMART" id="SM00533">
    <property type="entry name" value="MUTSd"/>
    <property type="match status" value="1"/>
</dbReference>
<dbReference type="GO" id="GO:0005829">
    <property type="term" value="C:cytosol"/>
    <property type="evidence" value="ECO:0007669"/>
    <property type="project" value="TreeGrafter"/>
</dbReference>
<name>X0WRP1_9ZZZZ</name>
<evidence type="ECO:0000256" key="4">
    <source>
        <dbReference type="ARBA" id="ARBA00023125"/>
    </source>
</evidence>
<gene>
    <name evidence="8" type="ORF">S01H1_63195</name>
</gene>
<dbReference type="Pfam" id="PF00488">
    <property type="entry name" value="MutS_V"/>
    <property type="match status" value="1"/>
</dbReference>
<dbReference type="AlphaFoldDB" id="X0WRP1"/>
<dbReference type="InterPro" id="IPR007696">
    <property type="entry name" value="DNA_mismatch_repair_MutS_core"/>
</dbReference>
<dbReference type="InterPro" id="IPR045076">
    <property type="entry name" value="MutS"/>
</dbReference>
<dbReference type="Gene3D" id="3.40.50.300">
    <property type="entry name" value="P-loop containing nucleotide triphosphate hydrolases"/>
    <property type="match status" value="1"/>
</dbReference>
<dbReference type="InterPro" id="IPR027417">
    <property type="entry name" value="P-loop_NTPase"/>
</dbReference>
<dbReference type="GO" id="GO:0006298">
    <property type="term" value="P:mismatch repair"/>
    <property type="evidence" value="ECO:0007669"/>
    <property type="project" value="InterPro"/>
</dbReference>